<reference evidence="1 2" key="1">
    <citation type="submission" date="2019-12" db="EMBL/GenBank/DDBJ databases">
        <title>Novel species isolated from a subtropical stream in China.</title>
        <authorList>
            <person name="Lu H."/>
        </authorList>
    </citation>
    <scope>NUCLEOTIDE SEQUENCE [LARGE SCALE GENOMIC DNA]</scope>
    <source>
        <strain evidence="1 2">FT55W</strain>
    </source>
</reference>
<evidence type="ECO:0000313" key="1">
    <source>
        <dbReference type="EMBL" id="MYM65416.1"/>
    </source>
</evidence>
<dbReference type="Proteomes" id="UP000450012">
    <property type="component" value="Unassembled WGS sequence"/>
</dbReference>
<name>A0A7X4GLX1_9BURK</name>
<protein>
    <submittedName>
        <fullName evidence="1">Uncharacterized protein</fullName>
    </submittedName>
</protein>
<dbReference type="AlphaFoldDB" id="A0A7X4GLX1"/>
<dbReference type="EMBL" id="WWCK01000001">
    <property type="protein sequence ID" value="MYM65416.1"/>
    <property type="molecule type" value="Genomic_DNA"/>
</dbReference>
<organism evidence="1 2">
    <name type="scientific">Duganella rivi</name>
    <dbReference type="NCBI Taxonomy" id="2666083"/>
    <lineage>
        <taxon>Bacteria</taxon>
        <taxon>Pseudomonadati</taxon>
        <taxon>Pseudomonadota</taxon>
        <taxon>Betaproteobacteria</taxon>
        <taxon>Burkholderiales</taxon>
        <taxon>Oxalobacteraceae</taxon>
        <taxon>Telluria group</taxon>
        <taxon>Duganella</taxon>
    </lineage>
</organism>
<proteinExistence type="predicted"/>
<dbReference type="RefSeq" id="WP_161012030.1">
    <property type="nucleotide sequence ID" value="NZ_WWCK01000001.1"/>
</dbReference>
<gene>
    <name evidence="1" type="ORF">GTP45_01035</name>
</gene>
<keyword evidence="2" id="KW-1185">Reference proteome</keyword>
<comment type="caution">
    <text evidence="1">The sequence shown here is derived from an EMBL/GenBank/DDBJ whole genome shotgun (WGS) entry which is preliminary data.</text>
</comment>
<sequence>MSDLLAMPEVLGGAAPISNVPQPTQFVPEGSTGTVATVQNSRTAGRAPSAVVSVAAENIPALRIVTNEDGTKTMSSLDIVDFINHIRKPGSAILRHDNFMAKVPTVLGDIMAPKFLGTKKYASGTGGLRDQAIYNFPRKEAIRMAMSYSYDLQAAVLDAWDEAEAKVSKQEAPVALLPNFDDPVAAAEAWIAERKQANVLKLELSATEAELEVAKPKAK</sequence>
<evidence type="ECO:0000313" key="2">
    <source>
        <dbReference type="Proteomes" id="UP000450012"/>
    </source>
</evidence>
<accession>A0A7X4GLX1</accession>